<keyword evidence="9 19" id="KW-0808">Transferase</keyword>
<dbReference type="GO" id="GO:0008818">
    <property type="term" value="F:cobalamin 5'-phosphate synthase activity"/>
    <property type="evidence" value="ECO:0007669"/>
    <property type="project" value="UniProtKB-UniRule"/>
</dbReference>
<protein>
    <recommendedName>
        <fullName evidence="6 19">Adenosylcobinamide-GDP ribazoletransferase</fullName>
        <ecNumber evidence="5 19">2.7.8.26</ecNumber>
    </recommendedName>
    <alternativeName>
        <fullName evidence="16 19">Cobalamin synthase</fullName>
    </alternativeName>
    <alternativeName>
        <fullName evidence="15 19">Cobalamin-5'-phosphate synthase</fullName>
    </alternativeName>
</protein>
<keyword evidence="7 19" id="KW-1003">Cell membrane</keyword>
<keyword evidence="13 19" id="KW-0472">Membrane</keyword>
<evidence type="ECO:0000256" key="11">
    <source>
        <dbReference type="ARBA" id="ARBA00022842"/>
    </source>
</evidence>
<keyword evidence="8 19" id="KW-0169">Cobalamin biosynthesis</keyword>
<evidence type="ECO:0000256" key="10">
    <source>
        <dbReference type="ARBA" id="ARBA00022692"/>
    </source>
</evidence>
<evidence type="ECO:0000256" key="14">
    <source>
        <dbReference type="ARBA" id="ARBA00025228"/>
    </source>
</evidence>
<dbReference type="Proteomes" id="UP000011680">
    <property type="component" value="Unassembled WGS sequence"/>
</dbReference>
<dbReference type="OrthoDB" id="11748at2157"/>
<feature type="transmembrane region" description="Helical" evidence="19">
    <location>
        <begin position="33"/>
        <end position="52"/>
    </location>
</feature>
<dbReference type="NCBIfam" id="TIGR00317">
    <property type="entry name" value="cobS"/>
    <property type="match status" value="1"/>
</dbReference>
<dbReference type="GO" id="GO:0051073">
    <property type="term" value="F:adenosylcobinamide-GDP ribazoletransferase activity"/>
    <property type="evidence" value="ECO:0007669"/>
    <property type="project" value="UniProtKB-UniRule"/>
</dbReference>
<evidence type="ECO:0000256" key="8">
    <source>
        <dbReference type="ARBA" id="ARBA00022573"/>
    </source>
</evidence>
<evidence type="ECO:0000256" key="19">
    <source>
        <dbReference type="HAMAP-Rule" id="MF_00719"/>
    </source>
</evidence>
<reference evidence="20 21" key="1">
    <citation type="journal article" date="2014" name="PLoS Genet.">
        <title>Phylogenetically driven sequencing of extremely halophilic archaea reveals strategies for static and dynamic osmo-response.</title>
        <authorList>
            <person name="Becker E.A."/>
            <person name="Seitzer P.M."/>
            <person name="Tritt A."/>
            <person name="Larsen D."/>
            <person name="Krusor M."/>
            <person name="Yao A.I."/>
            <person name="Wu D."/>
            <person name="Madern D."/>
            <person name="Eisen J.A."/>
            <person name="Darling A.E."/>
            <person name="Facciotti M.T."/>
        </authorList>
    </citation>
    <scope>NUCLEOTIDE SEQUENCE [LARGE SCALE GENOMIC DNA]</scope>
    <source>
        <strain evidence="20 21">JCM 13552</strain>
    </source>
</reference>
<evidence type="ECO:0000256" key="18">
    <source>
        <dbReference type="ARBA" id="ARBA00049504"/>
    </source>
</evidence>
<dbReference type="GO" id="GO:0009236">
    <property type="term" value="P:cobalamin biosynthetic process"/>
    <property type="evidence" value="ECO:0007669"/>
    <property type="project" value="UniProtKB-UniRule"/>
</dbReference>
<evidence type="ECO:0000256" key="12">
    <source>
        <dbReference type="ARBA" id="ARBA00022989"/>
    </source>
</evidence>
<sequence length="248" mass="24750">MVLRALQGALGFLSRLPVGHDGGSWEAFRATPASMPLAGYVVGALLALPMALPGPTPTIAFAFVVTVYLVTGINHVDGVIDLGDALAVHGGPDERRAVLKDTDVGAGGALAVAVEIAGLLMAGLALAALSSRAALLVVVAEVGAKGGMAQLVCFGSAPHDGLGAALTGRSGPRSALLVVASAVPAAIITWPRIEIAGAMFLAAAVVALGSLRLARTALGGVNGDVLGATNEITRIVALHVGVVAWTHW</sequence>
<evidence type="ECO:0000313" key="21">
    <source>
        <dbReference type="Proteomes" id="UP000011680"/>
    </source>
</evidence>
<comment type="catalytic activity">
    <reaction evidence="17 19">
        <text>alpha-ribazole + adenosylcob(III)inamide-GDP = adenosylcob(III)alamin + GMP + H(+)</text>
        <dbReference type="Rhea" id="RHEA:16049"/>
        <dbReference type="ChEBI" id="CHEBI:10329"/>
        <dbReference type="ChEBI" id="CHEBI:15378"/>
        <dbReference type="ChEBI" id="CHEBI:18408"/>
        <dbReference type="ChEBI" id="CHEBI:58115"/>
        <dbReference type="ChEBI" id="CHEBI:60487"/>
        <dbReference type="EC" id="2.7.8.26"/>
    </reaction>
</comment>
<dbReference type="RefSeq" id="WP_007741709.1">
    <property type="nucleotide sequence ID" value="NZ_AOMF01000165.1"/>
</dbReference>
<dbReference type="EMBL" id="AOMF01000165">
    <property type="protein sequence ID" value="EMA51577.1"/>
    <property type="molecule type" value="Genomic_DNA"/>
</dbReference>
<evidence type="ECO:0000256" key="13">
    <source>
        <dbReference type="ARBA" id="ARBA00023136"/>
    </source>
</evidence>
<dbReference type="AlphaFoldDB" id="M0N0T7"/>
<evidence type="ECO:0000256" key="2">
    <source>
        <dbReference type="ARBA" id="ARBA00004651"/>
    </source>
</evidence>
<evidence type="ECO:0000256" key="9">
    <source>
        <dbReference type="ARBA" id="ARBA00022679"/>
    </source>
</evidence>
<comment type="caution">
    <text evidence="20">The sequence shown here is derived from an EMBL/GenBank/DDBJ whole genome shotgun (WGS) entry which is preliminary data.</text>
</comment>
<evidence type="ECO:0000256" key="4">
    <source>
        <dbReference type="ARBA" id="ARBA00010561"/>
    </source>
</evidence>
<evidence type="ECO:0000256" key="16">
    <source>
        <dbReference type="ARBA" id="ARBA00032853"/>
    </source>
</evidence>
<feature type="transmembrane region" description="Helical" evidence="19">
    <location>
        <begin position="109"/>
        <end position="129"/>
    </location>
</feature>
<evidence type="ECO:0000256" key="17">
    <source>
        <dbReference type="ARBA" id="ARBA00048623"/>
    </source>
</evidence>
<evidence type="ECO:0000256" key="6">
    <source>
        <dbReference type="ARBA" id="ARBA00015850"/>
    </source>
</evidence>
<comment type="subcellular location">
    <subcellularLocation>
        <location evidence="2 19">Cell membrane</location>
        <topology evidence="2 19">Multi-pass membrane protein</topology>
    </subcellularLocation>
</comment>
<dbReference type="PANTHER" id="PTHR34148:SF1">
    <property type="entry name" value="ADENOSYLCOBINAMIDE-GDP RIBAZOLETRANSFERASE"/>
    <property type="match status" value="1"/>
</dbReference>
<dbReference type="InterPro" id="IPR003805">
    <property type="entry name" value="CobS"/>
</dbReference>
<comment type="pathway">
    <text evidence="3 19">Cofactor biosynthesis; adenosylcobalamin biosynthesis; adenosylcobalamin from cob(II)yrinate a,c-diamide: step 7/7.</text>
</comment>
<proteinExistence type="inferred from homology"/>
<dbReference type="PANTHER" id="PTHR34148">
    <property type="entry name" value="ADENOSYLCOBINAMIDE-GDP RIBAZOLETRANSFERASE"/>
    <property type="match status" value="1"/>
</dbReference>
<feature type="transmembrane region" description="Helical" evidence="19">
    <location>
        <begin position="174"/>
        <end position="190"/>
    </location>
</feature>
<dbReference type="STRING" id="1227457.C451_14970"/>
<evidence type="ECO:0000256" key="15">
    <source>
        <dbReference type="ARBA" id="ARBA00032605"/>
    </source>
</evidence>
<keyword evidence="10 19" id="KW-0812">Transmembrane</keyword>
<gene>
    <name evidence="19" type="primary">cobS</name>
    <name evidence="20" type="ORF">C451_14970</name>
</gene>
<evidence type="ECO:0000256" key="1">
    <source>
        <dbReference type="ARBA" id="ARBA00001946"/>
    </source>
</evidence>
<name>M0N0T7_9EURY</name>
<keyword evidence="11 19" id="KW-0460">Magnesium</keyword>
<keyword evidence="21" id="KW-1185">Reference proteome</keyword>
<dbReference type="Pfam" id="PF02654">
    <property type="entry name" value="CobS"/>
    <property type="match status" value="1"/>
</dbReference>
<dbReference type="UniPathway" id="UPA00148">
    <property type="reaction ID" value="UER00238"/>
</dbReference>
<dbReference type="HAMAP" id="MF_00719">
    <property type="entry name" value="CobS"/>
    <property type="match status" value="1"/>
</dbReference>
<dbReference type="GO" id="GO:0005886">
    <property type="term" value="C:plasma membrane"/>
    <property type="evidence" value="ECO:0007669"/>
    <property type="project" value="UniProtKB-SubCell"/>
</dbReference>
<evidence type="ECO:0000256" key="5">
    <source>
        <dbReference type="ARBA" id="ARBA00013200"/>
    </source>
</evidence>
<feature type="transmembrane region" description="Helical" evidence="19">
    <location>
        <begin position="196"/>
        <end position="214"/>
    </location>
</feature>
<dbReference type="eggNOG" id="arCOG04338">
    <property type="taxonomic scope" value="Archaea"/>
</dbReference>
<comment type="similarity">
    <text evidence="4 19">Belongs to the CobS family.</text>
</comment>
<comment type="cofactor">
    <cofactor evidence="1 19">
        <name>Mg(2+)</name>
        <dbReference type="ChEBI" id="CHEBI:18420"/>
    </cofactor>
</comment>
<evidence type="ECO:0000256" key="3">
    <source>
        <dbReference type="ARBA" id="ARBA00004663"/>
    </source>
</evidence>
<dbReference type="EC" id="2.7.8.26" evidence="5 19"/>
<dbReference type="PATRIC" id="fig|1227457.3.peg.2889"/>
<evidence type="ECO:0000313" key="20">
    <source>
        <dbReference type="EMBL" id="EMA51577.1"/>
    </source>
</evidence>
<evidence type="ECO:0000256" key="7">
    <source>
        <dbReference type="ARBA" id="ARBA00022475"/>
    </source>
</evidence>
<comment type="catalytic activity">
    <reaction evidence="18 19">
        <text>alpha-ribazole 5'-phosphate + adenosylcob(III)inamide-GDP = adenosylcob(III)alamin 5'-phosphate + GMP + H(+)</text>
        <dbReference type="Rhea" id="RHEA:23560"/>
        <dbReference type="ChEBI" id="CHEBI:15378"/>
        <dbReference type="ChEBI" id="CHEBI:57918"/>
        <dbReference type="ChEBI" id="CHEBI:58115"/>
        <dbReference type="ChEBI" id="CHEBI:60487"/>
        <dbReference type="ChEBI" id="CHEBI:60493"/>
        <dbReference type="EC" id="2.7.8.26"/>
    </reaction>
</comment>
<organism evidence="20 21">
    <name type="scientific">Halococcus thailandensis JCM 13552</name>
    <dbReference type="NCBI Taxonomy" id="1227457"/>
    <lineage>
        <taxon>Archaea</taxon>
        <taxon>Methanobacteriati</taxon>
        <taxon>Methanobacteriota</taxon>
        <taxon>Stenosarchaea group</taxon>
        <taxon>Halobacteria</taxon>
        <taxon>Halobacteriales</taxon>
        <taxon>Halococcaceae</taxon>
        <taxon>Halococcus</taxon>
    </lineage>
</organism>
<keyword evidence="12 19" id="KW-1133">Transmembrane helix</keyword>
<comment type="function">
    <text evidence="14 19">Joins adenosylcobinamide-GDP and alpha-ribazole to generate adenosylcobalamin (Ado-cobalamin). Also synthesizes adenosylcobalamin 5'-phosphate from adenosylcobinamide-GDP and alpha-ribazole 5'-phosphate.</text>
</comment>
<accession>M0N0T7</accession>
<feature type="transmembrane region" description="Helical" evidence="19">
    <location>
        <begin position="59"/>
        <end position="76"/>
    </location>
</feature>